<comment type="subcellular location">
    <subcellularLocation>
        <location evidence="1">Membrane</location>
        <topology evidence="1">Multi-pass membrane protein</topology>
    </subcellularLocation>
</comment>
<name>A0A0K6GVY3_9NEIS</name>
<organism evidence="6 7">
    <name type="scientific">Gulbenkiania indica</name>
    <dbReference type="NCBI Taxonomy" id="375574"/>
    <lineage>
        <taxon>Bacteria</taxon>
        <taxon>Pseudomonadati</taxon>
        <taxon>Pseudomonadota</taxon>
        <taxon>Betaproteobacteria</taxon>
        <taxon>Neisseriales</taxon>
        <taxon>Chromobacteriaceae</taxon>
        <taxon>Gulbenkiania</taxon>
    </lineage>
</organism>
<keyword evidence="2 5" id="KW-0812">Transmembrane</keyword>
<dbReference type="AlphaFoldDB" id="A0A0K6GVY3"/>
<dbReference type="Pfam" id="PF02674">
    <property type="entry name" value="Colicin_V"/>
    <property type="match status" value="1"/>
</dbReference>
<dbReference type="Proteomes" id="UP000243535">
    <property type="component" value="Unassembled WGS sequence"/>
</dbReference>
<dbReference type="PANTHER" id="PTHR36926">
    <property type="entry name" value="COLICIN V PRODUCTION PROTEIN"/>
    <property type="match status" value="1"/>
</dbReference>
<gene>
    <name evidence="6" type="ORF">Ga0061063_1388</name>
</gene>
<reference evidence="7" key="1">
    <citation type="submission" date="2015-08" db="EMBL/GenBank/DDBJ databases">
        <authorList>
            <person name="Varghese N."/>
        </authorList>
    </citation>
    <scope>NUCLEOTIDE SEQUENCE [LARGE SCALE GENOMIC DNA]</scope>
    <source>
        <strain evidence="7">DSM 17901</strain>
    </source>
</reference>
<keyword evidence="7" id="KW-1185">Reference proteome</keyword>
<evidence type="ECO:0000313" key="6">
    <source>
        <dbReference type="EMBL" id="CUA82663.1"/>
    </source>
</evidence>
<evidence type="ECO:0000256" key="2">
    <source>
        <dbReference type="ARBA" id="ARBA00022692"/>
    </source>
</evidence>
<keyword evidence="4 5" id="KW-0472">Membrane</keyword>
<dbReference type="InterPro" id="IPR003825">
    <property type="entry name" value="Colicin-V_CvpA"/>
</dbReference>
<feature type="transmembrane region" description="Helical" evidence="5">
    <location>
        <begin position="60"/>
        <end position="81"/>
    </location>
</feature>
<dbReference type="GO" id="GO:0009403">
    <property type="term" value="P:toxin biosynthetic process"/>
    <property type="evidence" value="ECO:0007669"/>
    <property type="project" value="InterPro"/>
</dbReference>
<evidence type="ECO:0000256" key="3">
    <source>
        <dbReference type="ARBA" id="ARBA00022989"/>
    </source>
</evidence>
<evidence type="ECO:0000256" key="1">
    <source>
        <dbReference type="ARBA" id="ARBA00004141"/>
    </source>
</evidence>
<dbReference type="PANTHER" id="PTHR36926:SF1">
    <property type="entry name" value="COLICIN V PRODUCTION PROTEIN"/>
    <property type="match status" value="1"/>
</dbReference>
<dbReference type="RefSeq" id="WP_054286034.1">
    <property type="nucleotide sequence ID" value="NZ_CYHA01000002.1"/>
</dbReference>
<sequence length="164" mass="17448">MTAFDYMVIGITVGSVIVALVRGLVAEVLALVSWLIAFWCAKEFAPALAGFLPADLPSEGLRLVAAFVCVFFLTWLATALLRIAATTVVHTAGLGGLNRMLGAVFGLARGLVLVTILVLVGGLSELPREPMWRNAVFAPPFETAALALRPWLPAMLADNIHYTG</sequence>
<feature type="transmembrane region" description="Helical" evidence="5">
    <location>
        <begin position="6"/>
        <end position="39"/>
    </location>
</feature>
<feature type="transmembrane region" description="Helical" evidence="5">
    <location>
        <begin position="101"/>
        <end position="123"/>
    </location>
</feature>
<dbReference type="OrthoDB" id="9810601at2"/>
<dbReference type="GO" id="GO:0016020">
    <property type="term" value="C:membrane"/>
    <property type="evidence" value="ECO:0007669"/>
    <property type="project" value="UniProtKB-SubCell"/>
</dbReference>
<proteinExistence type="predicted"/>
<evidence type="ECO:0000256" key="4">
    <source>
        <dbReference type="ARBA" id="ARBA00023136"/>
    </source>
</evidence>
<dbReference type="EMBL" id="CYHA01000002">
    <property type="protein sequence ID" value="CUA82663.1"/>
    <property type="molecule type" value="Genomic_DNA"/>
</dbReference>
<accession>A0A0K6GVY3</accession>
<dbReference type="InterPro" id="IPR052719">
    <property type="entry name" value="CvpA-like"/>
</dbReference>
<evidence type="ECO:0000313" key="7">
    <source>
        <dbReference type="Proteomes" id="UP000243535"/>
    </source>
</evidence>
<dbReference type="STRING" id="375574.GCA_001418035_01180"/>
<keyword evidence="3 5" id="KW-1133">Transmembrane helix</keyword>
<protein>
    <submittedName>
        <fullName evidence="6">Uncharacterized membrane protein, required for colicin V production</fullName>
    </submittedName>
</protein>
<evidence type="ECO:0000256" key="5">
    <source>
        <dbReference type="SAM" id="Phobius"/>
    </source>
</evidence>